<evidence type="ECO:0000256" key="1">
    <source>
        <dbReference type="SAM" id="Phobius"/>
    </source>
</evidence>
<feature type="domain" description="Acyltransferase 3" evidence="2">
    <location>
        <begin position="1"/>
        <end position="292"/>
    </location>
</feature>
<gene>
    <name evidence="3" type="ORF">GCM10007890_38710</name>
</gene>
<dbReference type="PANTHER" id="PTHR23028">
    <property type="entry name" value="ACETYLTRANSFERASE"/>
    <property type="match status" value="1"/>
</dbReference>
<dbReference type="InterPro" id="IPR050879">
    <property type="entry name" value="Acyltransferase_3"/>
</dbReference>
<evidence type="ECO:0000313" key="4">
    <source>
        <dbReference type="Proteomes" id="UP001157440"/>
    </source>
</evidence>
<dbReference type="EMBL" id="BSPL01000019">
    <property type="protein sequence ID" value="GLS71858.1"/>
    <property type="molecule type" value="Genomic_DNA"/>
</dbReference>
<dbReference type="GO" id="GO:0000271">
    <property type="term" value="P:polysaccharide biosynthetic process"/>
    <property type="evidence" value="ECO:0007669"/>
    <property type="project" value="TreeGrafter"/>
</dbReference>
<feature type="transmembrane region" description="Helical" evidence="1">
    <location>
        <begin position="62"/>
        <end position="79"/>
    </location>
</feature>
<evidence type="ECO:0000259" key="2">
    <source>
        <dbReference type="Pfam" id="PF01757"/>
    </source>
</evidence>
<keyword evidence="3" id="KW-0808">Transferase</keyword>
<feature type="transmembrane region" description="Helical" evidence="1">
    <location>
        <begin position="324"/>
        <end position="344"/>
    </location>
</feature>
<keyword evidence="3" id="KW-0012">Acyltransferase</keyword>
<dbReference type="Proteomes" id="UP001157440">
    <property type="component" value="Unassembled WGS sequence"/>
</dbReference>
<feature type="transmembrane region" description="Helical" evidence="1">
    <location>
        <begin position="272"/>
        <end position="292"/>
    </location>
</feature>
<feature type="transmembrane region" description="Helical" evidence="1">
    <location>
        <begin position="125"/>
        <end position="144"/>
    </location>
</feature>
<feature type="transmembrane region" description="Helical" evidence="1">
    <location>
        <begin position="24"/>
        <end position="42"/>
    </location>
</feature>
<dbReference type="GO" id="GO:0016747">
    <property type="term" value="F:acyltransferase activity, transferring groups other than amino-acyl groups"/>
    <property type="evidence" value="ECO:0007669"/>
    <property type="project" value="InterPro"/>
</dbReference>
<feature type="transmembrane region" description="Helical" evidence="1">
    <location>
        <begin position="176"/>
        <end position="199"/>
    </location>
</feature>
<evidence type="ECO:0000313" key="3">
    <source>
        <dbReference type="EMBL" id="GLS71858.1"/>
    </source>
</evidence>
<dbReference type="PANTHER" id="PTHR23028:SF131">
    <property type="entry name" value="BLR2367 PROTEIN"/>
    <property type="match status" value="1"/>
</dbReference>
<organism evidence="3 4">
    <name type="scientific">Methylobacterium tardum</name>
    <dbReference type="NCBI Taxonomy" id="374432"/>
    <lineage>
        <taxon>Bacteria</taxon>
        <taxon>Pseudomonadati</taxon>
        <taxon>Pseudomonadota</taxon>
        <taxon>Alphaproteobacteria</taxon>
        <taxon>Hyphomicrobiales</taxon>
        <taxon>Methylobacteriaceae</taxon>
        <taxon>Methylobacterium</taxon>
    </lineage>
</organism>
<accession>A0AA37TIK8</accession>
<feature type="transmembrane region" description="Helical" evidence="1">
    <location>
        <begin position="211"/>
        <end position="229"/>
    </location>
</feature>
<sequence length="384" mass="42843">MVCLYHLSVLGTFYDVSLVQNGGYFVEFFFVLSGFVLAHAYASSFRDRISLAAFIVRRVGRLWPLHAFTLGLLVAYEVVKWSALRFADLRAGAGAFVGETGLHALILNTFLLHGLGTFPMPTWNVPSWSISAEFFTYLLFGWICFRVYGRLSLVALAIALMAGALAAFLLQVQGAAWLRAAFPICVCNFFLGVAAYGAFRYIRSRVRLPWAYLEIVALLLIGLAFEFAWLHELVIVLPLLFAGIIIVFAFEEGQVSRVLCTGGFQYLGKISYSIYLVHFVIITGINGGSRVLEQILHRKLRIGMDVAGRPVDVLAVGPLWMGDLVALCYIAAVIGVATGTYHFVERPWQKRFDAWAFRMQRSRRLTARVGGRCPRRAEDARSCP</sequence>
<dbReference type="GO" id="GO:0016020">
    <property type="term" value="C:membrane"/>
    <property type="evidence" value="ECO:0007669"/>
    <property type="project" value="TreeGrafter"/>
</dbReference>
<feature type="transmembrane region" description="Helical" evidence="1">
    <location>
        <begin position="235"/>
        <end position="251"/>
    </location>
</feature>
<keyword evidence="1" id="KW-0472">Membrane</keyword>
<dbReference type="InterPro" id="IPR002656">
    <property type="entry name" value="Acyl_transf_3_dom"/>
</dbReference>
<keyword evidence="4" id="KW-1185">Reference proteome</keyword>
<proteinExistence type="predicted"/>
<dbReference type="Pfam" id="PF01757">
    <property type="entry name" value="Acyl_transf_3"/>
    <property type="match status" value="1"/>
</dbReference>
<comment type="caution">
    <text evidence="3">The sequence shown here is derived from an EMBL/GenBank/DDBJ whole genome shotgun (WGS) entry which is preliminary data.</text>
</comment>
<reference evidence="4" key="1">
    <citation type="journal article" date="2019" name="Int. J. Syst. Evol. Microbiol.">
        <title>The Global Catalogue of Microorganisms (GCM) 10K type strain sequencing project: providing services to taxonomists for standard genome sequencing and annotation.</title>
        <authorList>
            <consortium name="The Broad Institute Genomics Platform"/>
            <consortium name="The Broad Institute Genome Sequencing Center for Infectious Disease"/>
            <person name="Wu L."/>
            <person name="Ma J."/>
        </authorList>
    </citation>
    <scope>NUCLEOTIDE SEQUENCE [LARGE SCALE GENOMIC DNA]</scope>
    <source>
        <strain evidence="4">NBRC 103632</strain>
    </source>
</reference>
<protein>
    <submittedName>
        <fullName evidence="3">Acyltransferase</fullName>
    </submittedName>
</protein>
<name>A0AA37TIK8_9HYPH</name>
<feature type="transmembrane region" description="Helical" evidence="1">
    <location>
        <begin position="151"/>
        <end position="170"/>
    </location>
</feature>
<keyword evidence="1" id="KW-1133">Transmembrane helix</keyword>
<dbReference type="AlphaFoldDB" id="A0AA37TIK8"/>
<keyword evidence="1" id="KW-0812">Transmembrane</keyword>